<name>A0A1Y1S0A4_9SPIO</name>
<feature type="active site" description="Proton donor" evidence="11">
    <location>
        <position position="371"/>
    </location>
</feature>
<dbReference type="FunFam" id="3.30.2010.10:FF:000002">
    <property type="entry name" value="CAAX prenyl protease"/>
    <property type="match status" value="1"/>
</dbReference>
<evidence type="ECO:0000256" key="12">
    <source>
        <dbReference type="PIRSR" id="PIRSR627057-2"/>
    </source>
</evidence>
<keyword evidence="5 13" id="KW-0378">Hydrolase</keyword>
<dbReference type="Pfam" id="PF16491">
    <property type="entry name" value="Peptidase_M48_N"/>
    <property type="match status" value="1"/>
</dbReference>
<dbReference type="AlphaFoldDB" id="A0A1Y1S0A4"/>
<keyword evidence="4 12" id="KW-0479">Metal-binding</keyword>
<feature type="active site" evidence="11">
    <location>
        <position position="290"/>
    </location>
</feature>
<keyword evidence="2 13" id="KW-0645">Protease</keyword>
<dbReference type="Gene3D" id="3.30.2010.10">
    <property type="entry name" value="Metalloproteases ('zincins'), catalytic domain"/>
    <property type="match status" value="1"/>
</dbReference>
<feature type="transmembrane region" description="Helical" evidence="14">
    <location>
        <begin position="75"/>
        <end position="95"/>
    </location>
</feature>
<dbReference type="Pfam" id="PF01435">
    <property type="entry name" value="Peptidase_M48"/>
    <property type="match status" value="1"/>
</dbReference>
<dbReference type="GO" id="GO:0046872">
    <property type="term" value="F:metal ion binding"/>
    <property type="evidence" value="ECO:0007669"/>
    <property type="project" value="UniProtKB-KW"/>
</dbReference>
<keyword evidence="3 14" id="KW-0812">Transmembrane</keyword>
<feature type="transmembrane region" description="Helical" evidence="14">
    <location>
        <begin position="12"/>
        <end position="35"/>
    </location>
</feature>
<keyword evidence="18" id="KW-1185">Reference proteome</keyword>
<keyword evidence="8 14" id="KW-1133">Transmembrane helix</keyword>
<evidence type="ECO:0000256" key="14">
    <source>
        <dbReference type="SAM" id="Phobius"/>
    </source>
</evidence>
<dbReference type="PANTHER" id="PTHR10120">
    <property type="entry name" value="CAAX PRENYL PROTEASE 1"/>
    <property type="match status" value="1"/>
</dbReference>
<feature type="transmembrane region" description="Helical" evidence="14">
    <location>
        <begin position="335"/>
        <end position="356"/>
    </location>
</feature>
<comment type="cofactor">
    <cofactor evidence="12 13">
        <name>Zn(2+)</name>
        <dbReference type="ChEBI" id="CHEBI:29105"/>
    </cofactor>
    <text evidence="12 13">Binds 1 zinc ion per subunit.</text>
</comment>
<evidence type="ECO:0000256" key="7">
    <source>
        <dbReference type="ARBA" id="ARBA00022833"/>
    </source>
</evidence>
<organism evidence="17 18">
    <name type="scientific">Marispirochaeta aestuarii</name>
    <dbReference type="NCBI Taxonomy" id="1963862"/>
    <lineage>
        <taxon>Bacteria</taxon>
        <taxon>Pseudomonadati</taxon>
        <taxon>Spirochaetota</taxon>
        <taxon>Spirochaetia</taxon>
        <taxon>Spirochaetales</taxon>
        <taxon>Spirochaetaceae</taxon>
        <taxon>Marispirochaeta</taxon>
    </lineage>
</organism>
<dbReference type="Proteomes" id="UP000192343">
    <property type="component" value="Unassembled WGS sequence"/>
</dbReference>
<protein>
    <recommendedName>
        <fullName evidence="19">Peptidase M48</fullName>
    </recommendedName>
</protein>
<feature type="binding site" evidence="12">
    <location>
        <position position="293"/>
    </location>
    <ligand>
        <name>Zn(2+)</name>
        <dbReference type="ChEBI" id="CHEBI:29105"/>
        <note>catalytic</note>
    </ligand>
</feature>
<comment type="caution">
    <text evidence="17">The sequence shown here is derived from an EMBL/GenBank/DDBJ whole genome shotgun (WGS) entry which is preliminary data.</text>
</comment>
<evidence type="ECO:0000256" key="9">
    <source>
        <dbReference type="ARBA" id="ARBA00023049"/>
    </source>
</evidence>
<dbReference type="STRING" id="1963862.B4O97_06010"/>
<dbReference type="InterPro" id="IPR032456">
    <property type="entry name" value="Peptidase_M48_N"/>
</dbReference>
<reference evidence="17 18" key="1">
    <citation type="submission" date="2017-03" db="EMBL/GenBank/DDBJ databases">
        <title>Draft Genome sequence of Marispirochaeta sp. strain JC444.</title>
        <authorList>
            <person name="Shivani Y."/>
            <person name="Subhash Y."/>
            <person name="Sasikala C."/>
            <person name="Ramana C."/>
        </authorList>
    </citation>
    <scope>NUCLEOTIDE SEQUENCE [LARGE SCALE GENOMIC DNA]</scope>
    <source>
        <strain evidence="17 18">JC444</strain>
    </source>
</reference>
<evidence type="ECO:0000256" key="1">
    <source>
        <dbReference type="ARBA" id="ARBA00004477"/>
    </source>
</evidence>
<evidence type="ECO:0000313" key="17">
    <source>
        <dbReference type="EMBL" id="ORC36616.1"/>
    </source>
</evidence>
<feature type="domain" description="CAAX prenyl protease 1 N-terminal" evidence="16">
    <location>
        <begin position="58"/>
        <end position="214"/>
    </location>
</feature>
<feature type="domain" description="Peptidase M48" evidence="15">
    <location>
        <begin position="219"/>
        <end position="425"/>
    </location>
</feature>
<evidence type="ECO:0000256" key="6">
    <source>
        <dbReference type="ARBA" id="ARBA00022824"/>
    </source>
</evidence>
<dbReference type="GO" id="GO:0004222">
    <property type="term" value="F:metalloendopeptidase activity"/>
    <property type="evidence" value="ECO:0007669"/>
    <property type="project" value="InterPro"/>
</dbReference>
<dbReference type="InterPro" id="IPR001915">
    <property type="entry name" value="Peptidase_M48"/>
</dbReference>
<comment type="subcellular location">
    <subcellularLocation>
        <location evidence="1">Endoplasmic reticulum membrane</location>
        <topology evidence="1">Multi-pass membrane protein</topology>
    </subcellularLocation>
</comment>
<dbReference type="EMBL" id="MWQY01000005">
    <property type="protein sequence ID" value="ORC36616.1"/>
    <property type="molecule type" value="Genomic_DNA"/>
</dbReference>
<evidence type="ECO:0000256" key="8">
    <source>
        <dbReference type="ARBA" id="ARBA00022989"/>
    </source>
</evidence>
<evidence type="ECO:0000259" key="16">
    <source>
        <dbReference type="Pfam" id="PF16491"/>
    </source>
</evidence>
<feature type="transmembrane region" description="Helical" evidence="14">
    <location>
        <begin position="303"/>
        <end position="323"/>
    </location>
</feature>
<comment type="similarity">
    <text evidence="13">Belongs to the peptidase M48 family.</text>
</comment>
<feature type="transmembrane region" description="Helical" evidence="14">
    <location>
        <begin position="187"/>
        <end position="215"/>
    </location>
</feature>
<evidence type="ECO:0000313" key="18">
    <source>
        <dbReference type="Proteomes" id="UP000192343"/>
    </source>
</evidence>
<evidence type="ECO:0000256" key="4">
    <source>
        <dbReference type="ARBA" id="ARBA00022723"/>
    </source>
</evidence>
<keyword evidence="6" id="KW-0256">Endoplasmic reticulum</keyword>
<keyword evidence="7 12" id="KW-0862">Zinc</keyword>
<keyword evidence="9 13" id="KW-0482">Metalloprotease</keyword>
<evidence type="ECO:0000256" key="3">
    <source>
        <dbReference type="ARBA" id="ARBA00022692"/>
    </source>
</evidence>
<accession>A0A1Y1S0A4</accession>
<evidence type="ECO:0000256" key="5">
    <source>
        <dbReference type="ARBA" id="ARBA00022801"/>
    </source>
</evidence>
<evidence type="ECO:0000256" key="10">
    <source>
        <dbReference type="ARBA" id="ARBA00023136"/>
    </source>
</evidence>
<feature type="binding site" evidence="12">
    <location>
        <position position="367"/>
    </location>
    <ligand>
        <name>Zn(2+)</name>
        <dbReference type="ChEBI" id="CHEBI:29105"/>
        <note>catalytic</note>
    </ligand>
</feature>
<proteinExistence type="inferred from homology"/>
<dbReference type="InterPro" id="IPR027057">
    <property type="entry name" value="CAXX_Prtase_1"/>
</dbReference>
<feature type="transmembrane region" description="Helical" evidence="14">
    <location>
        <begin position="161"/>
        <end position="181"/>
    </location>
</feature>
<evidence type="ECO:0000256" key="11">
    <source>
        <dbReference type="PIRSR" id="PIRSR627057-1"/>
    </source>
</evidence>
<dbReference type="GO" id="GO:0071586">
    <property type="term" value="P:CAAX-box protein processing"/>
    <property type="evidence" value="ECO:0007669"/>
    <property type="project" value="InterPro"/>
</dbReference>
<gene>
    <name evidence="17" type="ORF">B4O97_06010</name>
</gene>
<feature type="transmembrane region" description="Helical" evidence="14">
    <location>
        <begin position="115"/>
        <end position="140"/>
    </location>
</feature>
<evidence type="ECO:0000256" key="2">
    <source>
        <dbReference type="ARBA" id="ARBA00022670"/>
    </source>
</evidence>
<evidence type="ECO:0000259" key="15">
    <source>
        <dbReference type="Pfam" id="PF01435"/>
    </source>
</evidence>
<dbReference type="CDD" id="cd07343">
    <property type="entry name" value="M48A_Zmpste24p_like"/>
    <property type="match status" value="1"/>
</dbReference>
<feature type="binding site" evidence="12">
    <location>
        <position position="289"/>
    </location>
    <ligand>
        <name>Zn(2+)</name>
        <dbReference type="ChEBI" id="CHEBI:29105"/>
        <note>catalytic</note>
    </ligand>
</feature>
<evidence type="ECO:0008006" key="19">
    <source>
        <dbReference type="Google" id="ProtNLM"/>
    </source>
</evidence>
<evidence type="ECO:0000256" key="13">
    <source>
        <dbReference type="RuleBase" id="RU003983"/>
    </source>
</evidence>
<keyword evidence="10 14" id="KW-0472">Membrane</keyword>
<sequence>MLFFYPEMMQTHTILSIYLCLLSAEFLFSVFLEFLNLRNLRMAESSGPEKGPLPEGQNPEALSQALVYTKDRTRFAISTLTLDFLLILLLVFLKIPGKIESIFIGISGNLYLRGIGTLFGTALVFSIPATVVSACSHFIIEERHGFNRMTAGIFLQDILKGLLLSAVLGLPLALSLIWLVQNLGSAWWVYSFLLVAFFQLLIAFLFPVLIAPLFFRFSPLEEGPLKERLQTMAEKTGFTFRSIQVIDGSRRSAHSNAFFTGFGSSKRIALFDTLMDSLSDEQIEAVVAHELGHARLGHTLRQLLGSVFFLFCTFLLFACLLNWNELFMTFGFQSSSVHALLVIALFFSSPLTFWLSPVISVFSRRREYAADAFAQKYCGDYHPLAEGLMKLHWNNKSNPVPHRLYSFFHYSHPTITERIAAMRNRRAREE</sequence>